<dbReference type="PANTHER" id="PTHR43570">
    <property type="entry name" value="ALDEHYDE DEHYDROGENASE"/>
    <property type="match status" value="1"/>
</dbReference>
<dbReference type="InterPro" id="IPR016161">
    <property type="entry name" value="Ald_DH/histidinol_DH"/>
</dbReference>
<dbReference type="OMA" id="AVHLTNQ"/>
<dbReference type="InterPro" id="IPR029510">
    <property type="entry name" value="Ald_DH_CS_GLU"/>
</dbReference>
<accession>A0A8T2THR7</accession>
<evidence type="ECO:0000256" key="8">
    <source>
        <dbReference type="RuleBase" id="RU003345"/>
    </source>
</evidence>
<dbReference type="InterPro" id="IPR016162">
    <property type="entry name" value="Ald_DH_N"/>
</dbReference>
<gene>
    <name evidence="10" type="ORF">KP509_13G027200</name>
</gene>
<name>A0A8T2THR7_CERRI</name>
<comment type="similarity">
    <text evidence="1 5 8">Belongs to the aldehyde dehydrogenase family.</text>
</comment>
<evidence type="ECO:0000256" key="7">
    <source>
        <dbReference type="PROSITE-ProRule" id="PRU10007"/>
    </source>
</evidence>
<keyword evidence="3" id="KW-0520">NAD</keyword>
<feature type="active site" evidence="6 7">
    <location>
        <position position="223"/>
    </location>
</feature>
<keyword evidence="11" id="KW-1185">Reference proteome</keyword>
<dbReference type="GO" id="GO:0005737">
    <property type="term" value="C:cytoplasm"/>
    <property type="evidence" value="ECO:0007669"/>
    <property type="project" value="TreeGrafter"/>
</dbReference>
<evidence type="ECO:0000256" key="6">
    <source>
        <dbReference type="PIRSR" id="PIRSR036492-1"/>
    </source>
</evidence>
<evidence type="ECO:0000313" key="10">
    <source>
        <dbReference type="EMBL" id="KAH7420874.1"/>
    </source>
</evidence>
<protein>
    <recommendedName>
        <fullName evidence="5">Aldehyde dehydrogenase</fullName>
    </recommendedName>
</protein>
<evidence type="ECO:0000256" key="4">
    <source>
        <dbReference type="ARBA" id="ARBA00049194"/>
    </source>
</evidence>
<dbReference type="SUPFAM" id="SSF53720">
    <property type="entry name" value="ALDH-like"/>
    <property type="match status" value="1"/>
</dbReference>
<evidence type="ECO:0000256" key="3">
    <source>
        <dbReference type="ARBA" id="ARBA00023027"/>
    </source>
</evidence>
<dbReference type="Gene3D" id="3.40.605.10">
    <property type="entry name" value="Aldehyde Dehydrogenase, Chain A, domain 1"/>
    <property type="match status" value="1"/>
</dbReference>
<organism evidence="10 11">
    <name type="scientific">Ceratopteris richardii</name>
    <name type="common">Triangle waterfern</name>
    <dbReference type="NCBI Taxonomy" id="49495"/>
    <lineage>
        <taxon>Eukaryota</taxon>
        <taxon>Viridiplantae</taxon>
        <taxon>Streptophyta</taxon>
        <taxon>Embryophyta</taxon>
        <taxon>Tracheophyta</taxon>
        <taxon>Polypodiopsida</taxon>
        <taxon>Polypodiidae</taxon>
        <taxon>Polypodiales</taxon>
        <taxon>Pteridineae</taxon>
        <taxon>Pteridaceae</taxon>
        <taxon>Parkerioideae</taxon>
        <taxon>Ceratopteris</taxon>
    </lineage>
</organism>
<dbReference type="Pfam" id="PF00171">
    <property type="entry name" value="Aldedh"/>
    <property type="match status" value="1"/>
</dbReference>
<dbReference type="Gene3D" id="3.40.309.10">
    <property type="entry name" value="Aldehyde Dehydrogenase, Chain A, domain 2"/>
    <property type="match status" value="1"/>
</dbReference>
<dbReference type="PIRSF" id="PIRSF036492">
    <property type="entry name" value="ALDH"/>
    <property type="match status" value="1"/>
</dbReference>
<dbReference type="AlphaFoldDB" id="A0A8T2THR7"/>
<reference evidence="10" key="1">
    <citation type="submission" date="2021-08" db="EMBL/GenBank/DDBJ databases">
        <title>WGS assembly of Ceratopteris richardii.</title>
        <authorList>
            <person name="Marchant D.B."/>
            <person name="Chen G."/>
            <person name="Jenkins J."/>
            <person name="Shu S."/>
            <person name="Leebens-Mack J."/>
            <person name="Grimwood J."/>
            <person name="Schmutz J."/>
            <person name="Soltis P."/>
            <person name="Soltis D."/>
            <person name="Chen Z.-H."/>
        </authorList>
    </citation>
    <scope>NUCLEOTIDE SEQUENCE</scope>
    <source>
        <strain evidence="10">Whitten #5841</strain>
        <tissue evidence="10">Leaf</tissue>
    </source>
</reference>
<dbReference type="InterPro" id="IPR015590">
    <property type="entry name" value="Aldehyde_DH_dom"/>
</dbReference>
<comment type="caution">
    <text evidence="10">The sequence shown here is derived from an EMBL/GenBank/DDBJ whole genome shotgun (WGS) entry which is preliminary data.</text>
</comment>
<dbReference type="GO" id="GO:0006081">
    <property type="term" value="P:aldehyde metabolic process"/>
    <property type="evidence" value="ECO:0007669"/>
    <property type="project" value="InterPro"/>
</dbReference>
<feature type="domain" description="Aldehyde dehydrogenase" evidence="9">
    <location>
        <begin position="13"/>
        <end position="455"/>
    </location>
</feature>
<dbReference type="CDD" id="cd07087">
    <property type="entry name" value="ALDH_F3-13-14_CALDH-like"/>
    <property type="match status" value="1"/>
</dbReference>
<dbReference type="GO" id="GO:0004029">
    <property type="term" value="F:aldehyde dehydrogenase (NAD+) activity"/>
    <property type="evidence" value="ECO:0007669"/>
    <property type="project" value="UniProtKB-EC"/>
</dbReference>
<dbReference type="OrthoDB" id="440325at2759"/>
<comment type="catalytic activity">
    <reaction evidence="4">
        <text>an aldehyde + NAD(+) + H2O = a carboxylate + NADH + 2 H(+)</text>
        <dbReference type="Rhea" id="RHEA:16185"/>
        <dbReference type="ChEBI" id="CHEBI:15377"/>
        <dbReference type="ChEBI" id="CHEBI:15378"/>
        <dbReference type="ChEBI" id="CHEBI:17478"/>
        <dbReference type="ChEBI" id="CHEBI:29067"/>
        <dbReference type="ChEBI" id="CHEBI:57540"/>
        <dbReference type="ChEBI" id="CHEBI:57945"/>
        <dbReference type="EC" id="1.2.1.3"/>
    </reaction>
</comment>
<keyword evidence="2 5" id="KW-0560">Oxidoreductase</keyword>
<feature type="active site" evidence="6">
    <location>
        <position position="258"/>
    </location>
</feature>
<dbReference type="InterPro" id="IPR012394">
    <property type="entry name" value="Aldehyde_DH_NAD(P)"/>
</dbReference>
<evidence type="ECO:0000256" key="5">
    <source>
        <dbReference type="PIRNR" id="PIRNR036492"/>
    </source>
</evidence>
<dbReference type="PANTHER" id="PTHR43570:SF16">
    <property type="entry name" value="ALDEHYDE DEHYDROGENASE TYPE III, ISOFORM Q"/>
    <property type="match status" value="1"/>
</dbReference>
<proteinExistence type="inferred from homology"/>
<sequence length="502" mass="55517">MATLTEGLPLSLEDRFEGALKTARSTFQTGRTRALQWRIAQLNALKSMLDEHERAFCSALYLDLGKSHFEASYIELDNVRNSCDFFIKNLKKLLKPKSADVPWYMKRSTRAKVVAEPLGVVLIFSAWNYPLLLALDPLVAAIVAGNAIILKPAECAKSMCLILKQLLPQYLDDQAVQVLEATRQECAVLLCYKIDKIFCTASPRIGCIIMEAAAKHLTPVTLELGGKSPAIIDSTADISTAARRLAATKWLLNCGQTCIAPDYILVHSDVTSSFLEALKEALASFVSPLLLQNPNNDMEPEPDTQVMPCIFNQESLDRLQTLLDEVKDSIVFSLGETDKENLVMAPTILLDPPVESRIMQEEIFGPILPVPPVHSMEEALNFVRSRPQPLAVYMFTTNMELANEVVEKTSSGSVVINDVGAQFSLQSIPFGGVGESGMGSYHGRYGFDRFSHLKGVVTTEASRDDPIRYPPYTAKNKAILRACLRNRSMLDVILIKLGLKTF</sequence>
<evidence type="ECO:0000256" key="2">
    <source>
        <dbReference type="ARBA" id="ARBA00023002"/>
    </source>
</evidence>
<dbReference type="InterPro" id="IPR016163">
    <property type="entry name" value="Ald_DH_C"/>
</dbReference>
<dbReference type="EMBL" id="CM035418">
    <property type="protein sequence ID" value="KAH7420874.1"/>
    <property type="molecule type" value="Genomic_DNA"/>
</dbReference>
<evidence type="ECO:0000259" key="9">
    <source>
        <dbReference type="Pfam" id="PF00171"/>
    </source>
</evidence>
<dbReference type="PROSITE" id="PS00070">
    <property type="entry name" value="ALDEHYDE_DEHYDR_CYS"/>
    <property type="match status" value="1"/>
</dbReference>
<dbReference type="FunFam" id="3.40.309.10:FF:000003">
    <property type="entry name" value="Aldehyde dehydrogenase"/>
    <property type="match status" value="1"/>
</dbReference>
<evidence type="ECO:0000313" key="11">
    <source>
        <dbReference type="Proteomes" id="UP000825935"/>
    </source>
</evidence>
<dbReference type="Proteomes" id="UP000825935">
    <property type="component" value="Chromosome 13"/>
</dbReference>
<dbReference type="PROSITE" id="PS00687">
    <property type="entry name" value="ALDEHYDE_DEHYDR_GLU"/>
    <property type="match status" value="1"/>
</dbReference>
<evidence type="ECO:0000256" key="1">
    <source>
        <dbReference type="ARBA" id="ARBA00009986"/>
    </source>
</evidence>
<dbReference type="FunFam" id="3.40.605.10:FF:000004">
    <property type="entry name" value="Aldehyde dehydrogenase"/>
    <property type="match status" value="1"/>
</dbReference>
<dbReference type="InterPro" id="IPR016160">
    <property type="entry name" value="Ald_DH_CS_CYS"/>
</dbReference>